<name>A0AAW9SKQ4_9RHOB</name>
<keyword evidence="2" id="KW-1185">Reference proteome</keyword>
<sequence>MYLITYTAEWRSQHEGVVECIRMENETREARAPGTLKEAVASVEDGLLDIRGVESVRVIHADVEAGICADVTDLVLNELRSIASSESDTPRGAWMHEHPALFPFGFGMAAE</sequence>
<evidence type="ECO:0000313" key="2">
    <source>
        <dbReference type="Proteomes" id="UP001428774"/>
    </source>
</evidence>
<proteinExistence type="predicted"/>
<protein>
    <recommendedName>
        <fullName evidence="3">DUF1902 domain-containing protein</fullName>
    </recommendedName>
</protein>
<evidence type="ECO:0008006" key="3">
    <source>
        <dbReference type="Google" id="ProtNLM"/>
    </source>
</evidence>
<dbReference type="RefSeq" id="WP_347165180.1">
    <property type="nucleotide sequence ID" value="NZ_JBDNCH010000002.1"/>
</dbReference>
<organism evidence="1 2">
    <name type="scientific">Ponticoccus litoralis</name>
    <dbReference type="NCBI Taxonomy" id="422297"/>
    <lineage>
        <taxon>Bacteria</taxon>
        <taxon>Pseudomonadati</taxon>
        <taxon>Pseudomonadota</taxon>
        <taxon>Alphaproteobacteria</taxon>
        <taxon>Rhodobacterales</taxon>
        <taxon>Roseobacteraceae</taxon>
        <taxon>Ponticoccus</taxon>
    </lineage>
</organism>
<accession>A0AAW9SKQ4</accession>
<dbReference type="Proteomes" id="UP001428774">
    <property type="component" value="Unassembled WGS sequence"/>
</dbReference>
<comment type="caution">
    <text evidence="1">The sequence shown here is derived from an EMBL/GenBank/DDBJ whole genome shotgun (WGS) entry which is preliminary data.</text>
</comment>
<reference evidence="1 2" key="1">
    <citation type="submission" date="2024-05" db="EMBL/GenBank/DDBJ databases">
        <title>Genome sequence of Ponticoccus litoralis KCCM 90028.</title>
        <authorList>
            <person name="Kim J.M."/>
            <person name="Lee J.K."/>
            <person name="Choi B.J."/>
            <person name="Bayburt H."/>
            <person name="Baek J.H."/>
            <person name="Jeon C.O."/>
        </authorList>
    </citation>
    <scope>NUCLEOTIDE SEQUENCE [LARGE SCALE GENOMIC DNA]</scope>
    <source>
        <strain evidence="1 2">KCCM 90028</strain>
    </source>
</reference>
<gene>
    <name evidence="1" type="ORF">ABFB10_02240</name>
</gene>
<dbReference type="EMBL" id="JBDNCH010000002">
    <property type="protein sequence ID" value="MEN9060032.1"/>
    <property type="molecule type" value="Genomic_DNA"/>
</dbReference>
<evidence type="ECO:0000313" key="1">
    <source>
        <dbReference type="EMBL" id="MEN9060032.1"/>
    </source>
</evidence>
<dbReference type="AlphaFoldDB" id="A0AAW9SKQ4"/>